<name>A0A8X6QYJ3_NEPPI</name>
<organism evidence="1 2">
    <name type="scientific">Nephila pilipes</name>
    <name type="common">Giant wood spider</name>
    <name type="synonym">Nephila maculata</name>
    <dbReference type="NCBI Taxonomy" id="299642"/>
    <lineage>
        <taxon>Eukaryota</taxon>
        <taxon>Metazoa</taxon>
        <taxon>Ecdysozoa</taxon>
        <taxon>Arthropoda</taxon>
        <taxon>Chelicerata</taxon>
        <taxon>Arachnida</taxon>
        <taxon>Araneae</taxon>
        <taxon>Araneomorphae</taxon>
        <taxon>Entelegynae</taxon>
        <taxon>Araneoidea</taxon>
        <taxon>Nephilidae</taxon>
        <taxon>Nephila</taxon>
    </lineage>
</organism>
<proteinExistence type="predicted"/>
<evidence type="ECO:0000313" key="1">
    <source>
        <dbReference type="EMBL" id="GFU57360.1"/>
    </source>
</evidence>
<dbReference type="AlphaFoldDB" id="A0A8X6QYJ3"/>
<protein>
    <submittedName>
        <fullName evidence="1">Uncharacterized protein</fullName>
    </submittedName>
</protein>
<comment type="caution">
    <text evidence="1">The sequence shown here is derived from an EMBL/GenBank/DDBJ whole genome shotgun (WGS) entry which is preliminary data.</text>
</comment>
<evidence type="ECO:0000313" key="2">
    <source>
        <dbReference type="Proteomes" id="UP000887013"/>
    </source>
</evidence>
<reference evidence="1" key="1">
    <citation type="submission" date="2020-08" db="EMBL/GenBank/DDBJ databases">
        <title>Multicomponent nature underlies the extraordinary mechanical properties of spider dragline silk.</title>
        <authorList>
            <person name="Kono N."/>
            <person name="Nakamura H."/>
            <person name="Mori M."/>
            <person name="Yoshida Y."/>
            <person name="Ohtoshi R."/>
            <person name="Malay A.D."/>
            <person name="Moran D.A.P."/>
            <person name="Tomita M."/>
            <person name="Numata K."/>
            <person name="Arakawa K."/>
        </authorList>
    </citation>
    <scope>NUCLEOTIDE SEQUENCE</scope>
</reference>
<dbReference type="Proteomes" id="UP000887013">
    <property type="component" value="Unassembled WGS sequence"/>
</dbReference>
<dbReference type="EMBL" id="BMAW01039841">
    <property type="protein sequence ID" value="GFU57360.1"/>
    <property type="molecule type" value="Genomic_DNA"/>
</dbReference>
<accession>A0A8X6QYJ3</accession>
<gene>
    <name evidence="1" type="ORF">NPIL_302151</name>
</gene>
<keyword evidence="2" id="KW-1185">Reference proteome</keyword>
<sequence length="98" mass="11067">MNEYVIHEEAKVVSADFVKKASRSSTVGEVCKIGHGWYGKIEMNLHLHLQYCKALRSSILEHKGVNIHTLEYPGGPQVTMWSSVLCFLHSNNTYGFIT</sequence>